<name>A0A1H2PZR1_9BACI</name>
<gene>
    <name evidence="2" type="ORF">SAMN05421781_0059</name>
</gene>
<keyword evidence="3" id="KW-1185">Reference proteome</keyword>
<organism evidence="2 3">
    <name type="scientific">Marinococcus luteus</name>
    <dbReference type="NCBI Taxonomy" id="1122204"/>
    <lineage>
        <taxon>Bacteria</taxon>
        <taxon>Bacillati</taxon>
        <taxon>Bacillota</taxon>
        <taxon>Bacilli</taxon>
        <taxon>Bacillales</taxon>
        <taxon>Bacillaceae</taxon>
        <taxon>Marinococcus</taxon>
    </lineage>
</organism>
<dbReference type="RefSeq" id="WP_176967572.1">
    <property type="nucleotide sequence ID" value="NZ_FNNC01000001.1"/>
</dbReference>
<proteinExistence type="predicted"/>
<keyword evidence="1" id="KW-0472">Membrane</keyword>
<dbReference type="AlphaFoldDB" id="A0A1H2PZR1"/>
<dbReference type="Proteomes" id="UP000199488">
    <property type="component" value="Unassembled WGS sequence"/>
</dbReference>
<protein>
    <submittedName>
        <fullName evidence="2">Uncharacterized protein</fullName>
    </submittedName>
</protein>
<sequence>MIIIILSLMLFAVLTYLFYGLWTTNTDTKENRQLCSLLYGSSLLALVLLNTSMLL</sequence>
<reference evidence="2 3" key="1">
    <citation type="submission" date="2016-10" db="EMBL/GenBank/DDBJ databases">
        <authorList>
            <person name="de Groot N.N."/>
        </authorList>
    </citation>
    <scope>NUCLEOTIDE SEQUENCE [LARGE SCALE GENOMIC DNA]</scope>
    <source>
        <strain evidence="2 3">DSM 23126</strain>
    </source>
</reference>
<keyword evidence="1" id="KW-1133">Transmembrane helix</keyword>
<feature type="transmembrane region" description="Helical" evidence="1">
    <location>
        <begin position="36"/>
        <end position="54"/>
    </location>
</feature>
<accession>A0A1H2PZR1</accession>
<evidence type="ECO:0000313" key="3">
    <source>
        <dbReference type="Proteomes" id="UP000199488"/>
    </source>
</evidence>
<evidence type="ECO:0000313" key="2">
    <source>
        <dbReference type="EMBL" id="SDW00343.1"/>
    </source>
</evidence>
<keyword evidence="1" id="KW-0812">Transmembrane</keyword>
<evidence type="ECO:0000256" key="1">
    <source>
        <dbReference type="SAM" id="Phobius"/>
    </source>
</evidence>
<dbReference type="EMBL" id="FNNC01000001">
    <property type="protein sequence ID" value="SDW00343.1"/>
    <property type="molecule type" value="Genomic_DNA"/>
</dbReference>